<dbReference type="AlphaFoldDB" id="A0A3B0U8V2"/>
<keyword evidence="3 7" id="KW-0808">Transferase</keyword>
<dbReference type="PANTHER" id="PTHR42971:SF1">
    <property type="entry name" value="TRNA (CYTIDINE(34)-2'-O)-METHYLTRANSFERASE"/>
    <property type="match status" value="1"/>
</dbReference>
<dbReference type="Gene3D" id="3.40.1280.10">
    <property type="match status" value="1"/>
</dbReference>
<protein>
    <submittedName>
        <fullName evidence="7">tRNA (Cytidine(34)-2'-O)-methyltransferase</fullName>
        <ecNumber evidence="7">2.1.1.207</ecNumber>
    </submittedName>
</protein>
<gene>
    <name evidence="7" type="ORF">MNBD_ALPHA11-1273</name>
</gene>
<dbReference type="HAMAP" id="MF_01885">
    <property type="entry name" value="tRNA_methyltr_TrmL"/>
    <property type="match status" value="1"/>
</dbReference>
<keyword evidence="2 7" id="KW-0489">Methyltransferase</keyword>
<dbReference type="InterPro" id="IPR001537">
    <property type="entry name" value="SpoU_MeTrfase"/>
</dbReference>
<dbReference type="InterPro" id="IPR029026">
    <property type="entry name" value="tRNA_m1G_MTases_N"/>
</dbReference>
<evidence type="ECO:0000313" key="7">
    <source>
        <dbReference type="EMBL" id="VAW22882.1"/>
    </source>
</evidence>
<evidence type="ECO:0000256" key="2">
    <source>
        <dbReference type="ARBA" id="ARBA00022603"/>
    </source>
</evidence>
<keyword evidence="5" id="KW-0819">tRNA processing</keyword>
<dbReference type="InterPro" id="IPR029028">
    <property type="entry name" value="Alpha/beta_knot_MTases"/>
</dbReference>
<evidence type="ECO:0000256" key="1">
    <source>
        <dbReference type="ARBA" id="ARBA00022490"/>
    </source>
</evidence>
<dbReference type="CDD" id="cd18094">
    <property type="entry name" value="SpoU-like_TrmL"/>
    <property type="match status" value="1"/>
</dbReference>
<dbReference type="EMBL" id="UOEQ01000434">
    <property type="protein sequence ID" value="VAW22882.1"/>
    <property type="molecule type" value="Genomic_DNA"/>
</dbReference>
<proteinExistence type="inferred from homology"/>
<dbReference type="GO" id="GO:0008173">
    <property type="term" value="F:RNA methyltransferase activity"/>
    <property type="evidence" value="ECO:0007669"/>
    <property type="project" value="InterPro"/>
</dbReference>
<dbReference type="Pfam" id="PF00588">
    <property type="entry name" value="SpoU_methylase"/>
    <property type="match status" value="1"/>
</dbReference>
<sequence length="156" mass="17600">MPLSLALYQPDIPQNTGTILRLCACLNVPVHIIHPTGFTFSDKIFRRSAMEYAAHVDLHEHDSFEHFQTWRSKTNTRLVLMSTKSSTSAYEFEYRPNDILMAGRESAGVPDQVAKICDARVRIPMREQLRSLNVAVSSAMIIGEALRCTTGFDDLQ</sequence>
<accession>A0A3B0U8V2</accession>
<reference evidence="7" key="1">
    <citation type="submission" date="2018-06" db="EMBL/GenBank/DDBJ databases">
        <authorList>
            <person name="Zhirakovskaya E."/>
        </authorList>
    </citation>
    <scope>NUCLEOTIDE SEQUENCE</scope>
</reference>
<evidence type="ECO:0000256" key="5">
    <source>
        <dbReference type="ARBA" id="ARBA00022694"/>
    </source>
</evidence>
<dbReference type="EC" id="2.1.1.207" evidence="7"/>
<dbReference type="InterPro" id="IPR016914">
    <property type="entry name" value="TrmL"/>
</dbReference>
<organism evidence="7">
    <name type="scientific">hydrothermal vent metagenome</name>
    <dbReference type="NCBI Taxonomy" id="652676"/>
    <lineage>
        <taxon>unclassified sequences</taxon>
        <taxon>metagenomes</taxon>
        <taxon>ecological metagenomes</taxon>
    </lineage>
</organism>
<dbReference type="SUPFAM" id="SSF75217">
    <property type="entry name" value="alpha/beta knot"/>
    <property type="match status" value="1"/>
</dbReference>
<name>A0A3B0U8V2_9ZZZZ</name>
<feature type="domain" description="tRNA/rRNA methyltransferase SpoU type" evidence="6">
    <location>
        <begin position="3"/>
        <end position="142"/>
    </location>
</feature>
<evidence type="ECO:0000256" key="3">
    <source>
        <dbReference type="ARBA" id="ARBA00022679"/>
    </source>
</evidence>
<evidence type="ECO:0000259" key="6">
    <source>
        <dbReference type="Pfam" id="PF00588"/>
    </source>
</evidence>
<dbReference type="GO" id="GO:0002130">
    <property type="term" value="P:wobble position ribose methylation"/>
    <property type="evidence" value="ECO:0007669"/>
    <property type="project" value="TreeGrafter"/>
</dbReference>
<dbReference type="GO" id="GO:0003723">
    <property type="term" value="F:RNA binding"/>
    <property type="evidence" value="ECO:0007669"/>
    <property type="project" value="InterPro"/>
</dbReference>
<keyword evidence="4" id="KW-0949">S-adenosyl-L-methionine</keyword>
<evidence type="ECO:0000256" key="4">
    <source>
        <dbReference type="ARBA" id="ARBA00022691"/>
    </source>
</evidence>
<keyword evidence="1" id="KW-0963">Cytoplasm</keyword>
<dbReference type="PIRSF" id="PIRSF029256">
    <property type="entry name" value="SpoU_TrmH_prd"/>
    <property type="match status" value="1"/>
</dbReference>
<dbReference type="PANTHER" id="PTHR42971">
    <property type="entry name" value="TRNA (CYTIDINE(34)-2'-O)-METHYLTRANSFERASE"/>
    <property type="match status" value="1"/>
</dbReference>